<feature type="compositionally biased region" description="Pro residues" evidence="1">
    <location>
        <begin position="164"/>
        <end position="189"/>
    </location>
</feature>
<protein>
    <submittedName>
        <fullName evidence="3">Basic proline-rich protein-like</fullName>
    </submittedName>
</protein>
<proteinExistence type="predicted"/>
<gene>
    <name evidence="3" type="primary">LOC117309741</name>
</gene>
<name>A0A6J3QPC7_TURTR</name>
<evidence type="ECO:0000256" key="1">
    <source>
        <dbReference type="SAM" id="MobiDB-lite"/>
    </source>
</evidence>
<organism evidence="2 3">
    <name type="scientific">Tursiops truncatus</name>
    <name type="common">Atlantic bottle-nosed dolphin</name>
    <name type="synonym">Delphinus truncatus</name>
    <dbReference type="NCBI Taxonomy" id="9739"/>
    <lineage>
        <taxon>Eukaryota</taxon>
        <taxon>Metazoa</taxon>
        <taxon>Chordata</taxon>
        <taxon>Craniata</taxon>
        <taxon>Vertebrata</taxon>
        <taxon>Euteleostomi</taxon>
        <taxon>Mammalia</taxon>
        <taxon>Eutheria</taxon>
        <taxon>Laurasiatheria</taxon>
        <taxon>Artiodactyla</taxon>
        <taxon>Whippomorpha</taxon>
        <taxon>Cetacea</taxon>
        <taxon>Odontoceti</taxon>
        <taxon>Delphinidae</taxon>
        <taxon>Tursiops</taxon>
    </lineage>
</organism>
<dbReference type="RefSeq" id="XP_033704310.1">
    <property type="nucleotide sequence ID" value="XM_033848419.1"/>
</dbReference>
<feature type="compositionally biased region" description="Low complexity" evidence="1">
    <location>
        <begin position="109"/>
        <end position="118"/>
    </location>
</feature>
<dbReference type="InParanoid" id="A0A6J3QPC7"/>
<feature type="compositionally biased region" description="Low complexity" evidence="1">
    <location>
        <begin position="153"/>
        <end position="163"/>
    </location>
</feature>
<evidence type="ECO:0000313" key="2">
    <source>
        <dbReference type="Proteomes" id="UP000245320"/>
    </source>
</evidence>
<feature type="compositionally biased region" description="Basic residues" evidence="1">
    <location>
        <begin position="190"/>
        <end position="200"/>
    </location>
</feature>
<dbReference type="Proteomes" id="UP000245320">
    <property type="component" value="Chromosome 20"/>
</dbReference>
<sequence length="225" mass="23918">MTALGAAGTRGPIHKITSCFPLVCLWTGPNPEPVDRRLRGPAGGHLRRGQAQTAPHRPKGKKGAPGGVAGRRPCQLNLDRDSGAGPCGGRTPAPRRTNGRRPPIVPRNLRSLSLLGGRSPHRPTRPRERSPRIHWLPHCTAPAPVLHGRRSSRYGSGSGHSPAASPPPGHRPPRPAGGPAPHPRPPPPTRGRRGRNRPRARPGQSSPLQVRRGAAAEMAGRLVRS</sequence>
<dbReference type="AlphaFoldDB" id="A0A6J3QPC7"/>
<keyword evidence="2" id="KW-1185">Reference proteome</keyword>
<feature type="region of interest" description="Disordered" evidence="1">
    <location>
        <begin position="34"/>
        <end position="225"/>
    </location>
</feature>
<reference evidence="3" key="1">
    <citation type="submission" date="2025-08" db="UniProtKB">
        <authorList>
            <consortium name="RefSeq"/>
        </authorList>
    </citation>
    <scope>IDENTIFICATION</scope>
    <source>
        <tissue evidence="3">Spleen</tissue>
    </source>
</reference>
<accession>A0A6J3QPC7</accession>
<evidence type="ECO:0000313" key="3">
    <source>
        <dbReference type="RefSeq" id="XP_033704310.1"/>
    </source>
</evidence>